<dbReference type="InterPro" id="IPR027359">
    <property type="entry name" value="Volt_channel_dom_sf"/>
</dbReference>
<evidence type="ECO:0000256" key="11">
    <source>
        <dbReference type="ARBA" id="ARBA00023136"/>
    </source>
</evidence>
<dbReference type="Pfam" id="PF00520">
    <property type="entry name" value="Ion_trans"/>
    <property type="match status" value="1"/>
</dbReference>
<keyword evidence="6" id="KW-0631">Potassium channel</keyword>
<dbReference type="PANTHER" id="PTHR11537">
    <property type="entry name" value="VOLTAGE-GATED POTASSIUM CHANNEL"/>
    <property type="match status" value="1"/>
</dbReference>
<evidence type="ECO:0000256" key="4">
    <source>
        <dbReference type="ARBA" id="ARBA00022538"/>
    </source>
</evidence>
<dbReference type="GeneTree" id="ENSGT00940000155979"/>
<dbReference type="PANTHER" id="PTHR11537:SF39">
    <property type="entry name" value="POTASSIUM VOLTAGE-GATED CHANNEL SUBFAMILY S MEMBER 3"/>
    <property type="match status" value="1"/>
</dbReference>
<dbReference type="GO" id="GO:0005249">
    <property type="term" value="F:voltage-gated potassium channel activity"/>
    <property type="evidence" value="ECO:0007669"/>
    <property type="project" value="InterPro"/>
</dbReference>
<dbReference type="SMART" id="SM00225">
    <property type="entry name" value="BTB"/>
    <property type="match status" value="1"/>
</dbReference>
<feature type="transmembrane region" description="Helical" evidence="13">
    <location>
        <begin position="227"/>
        <end position="249"/>
    </location>
</feature>
<dbReference type="PRINTS" id="PR01494">
    <property type="entry name" value="KV9CHANNEL"/>
</dbReference>
<dbReference type="GO" id="GO:0001508">
    <property type="term" value="P:action potential"/>
    <property type="evidence" value="ECO:0007669"/>
    <property type="project" value="TreeGrafter"/>
</dbReference>
<feature type="transmembrane region" description="Helical" evidence="13">
    <location>
        <begin position="364"/>
        <end position="388"/>
    </location>
</feature>
<dbReference type="GO" id="GO:0051260">
    <property type="term" value="P:protein homooligomerization"/>
    <property type="evidence" value="ECO:0007669"/>
    <property type="project" value="InterPro"/>
</dbReference>
<feature type="transmembrane region" description="Helical" evidence="13">
    <location>
        <begin position="395"/>
        <end position="416"/>
    </location>
</feature>
<dbReference type="InterPro" id="IPR028325">
    <property type="entry name" value="VG_K_chnl"/>
</dbReference>
<evidence type="ECO:0000256" key="8">
    <source>
        <dbReference type="ARBA" id="ARBA00022958"/>
    </source>
</evidence>
<feature type="domain" description="BTB" evidence="14">
    <location>
        <begin position="63"/>
        <end position="171"/>
    </location>
</feature>
<dbReference type="Gene3D" id="1.10.287.70">
    <property type="match status" value="1"/>
</dbReference>
<keyword evidence="16" id="KW-1185">Reference proteome</keyword>
<evidence type="ECO:0000256" key="12">
    <source>
        <dbReference type="ARBA" id="ARBA00023303"/>
    </source>
</evidence>
<feature type="transmembrane region" description="Helical" evidence="13">
    <location>
        <begin position="303"/>
        <end position="323"/>
    </location>
</feature>
<evidence type="ECO:0000256" key="1">
    <source>
        <dbReference type="ARBA" id="ARBA00004651"/>
    </source>
</evidence>
<dbReference type="GO" id="GO:0008076">
    <property type="term" value="C:voltage-gated potassium channel complex"/>
    <property type="evidence" value="ECO:0007669"/>
    <property type="project" value="InterPro"/>
</dbReference>
<evidence type="ECO:0000256" key="7">
    <source>
        <dbReference type="ARBA" id="ARBA00022882"/>
    </source>
</evidence>
<dbReference type="PRINTS" id="PR00169">
    <property type="entry name" value="KCHANNEL"/>
</dbReference>
<keyword evidence="10" id="KW-0406">Ion transport</keyword>
<evidence type="ECO:0000313" key="16">
    <source>
        <dbReference type="Proteomes" id="UP000694388"/>
    </source>
</evidence>
<reference evidence="15" key="1">
    <citation type="submission" date="2025-08" db="UniProtKB">
        <authorList>
            <consortium name="Ensembl"/>
        </authorList>
    </citation>
    <scope>IDENTIFICATION</scope>
</reference>
<keyword evidence="3" id="KW-1003">Cell membrane</keyword>
<evidence type="ECO:0000313" key="15">
    <source>
        <dbReference type="Ensembl" id="ENSEBUP00000024150.1"/>
    </source>
</evidence>
<dbReference type="SUPFAM" id="SSF54695">
    <property type="entry name" value="POZ domain"/>
    <property type="match status" value="1"/>
</dbReference>
<keyword evidence="8" id="KW-0630">Potassium</keyword>
<dbReference type="FunFam" id="1.10.287.70:FF:000005">
    <property type="entry name" value="potassium voltage-gated channel subfamily G member 1"/>
    <property type="match status" value="1"/>
</dbReference>
<accession>A0A8C4X0P7</accession>
<evidence type="ECO:0000259" key="14">
    <source>
        <dbReference type="SMART" id="SM00225"/>
    </source>
</evidence>
<evidence type="ECO:0000256" key="5">
    <source>
        <dbReference type="ARBA" id="ARBA00022692"/>
    </source>
</evidence>
<dbReference type="InterPro" id="IPR003971">
    <property type="entry name" value="K_chnl_volt-dep_Kv5/Kv9"/>
</dbReference>
<dbReference type="Gene3D" id="3.30.710.10">
    <property type="entry name" value="Potassium Channel Kv1.1, Chain A"/>
    <property type="match status" value="1"/>
</dbReference>
<dbReference type="Proteomes" id="UP000694388">
    <property type="component" value="Unplaced"/>
</dbReference>
<dbReference type="PRINTS" id="PR01491">
    <property type="entry name" value="KVCHANNEL"/>
</dbReference>
<evidence type="ECO:0000256" key="6">
    <source>
        <dbReference type="ARBA" id="ARBA00022826"/>
    </source>
</evidence>
<comment type="subcellular location">
    <subcellularLocation>
        <location evidence="1">Cell membrane</location>
        <topology evidence="1">Multi-pass membrane protein</topology>
    </subcellularLocation>
</comment>
<dbReference type="InterPro" id="IPR003131">
    <property type="entry name" value="T1-type_BTB"/>
</dbReference>
<reference evidence="15" key="2">
    <citation type="submission" date="2025-09" db="UniProtKB">
        <authorList>
            <consortium name="Ensembl"/>
        </authorList>
    </citation>
    <scope>IDENTIFICATION</scope>
</reference>
<name>A0A8C4X0P7_EPTBU</name>
<protein>
    <recommendedName>
        <fullName evidence="14">BTB domain-containing protein</fullName>
    </recommendedName>
</protein>
<dbReference type="AlphaFoldDB" id="A0A8C4X0P7"/>
<evidence type="ECO:0000256" key="3">
    <source>
        <dbReference type="ARBA" id="ARBA00022475"/>
    </source>
</evidence>
<dbReference type="FunFam" id="3.30.710.10:FF:000102">
    <property type="entry name" value="Potassium voltage-gated channel subfamily S member 1"/>
    <property type="match status" value="1"/>
</dbReference>
<organism evidence="15 16">
    <name type="scientific">Eptatretus burgeri</name>
    <name type="common">Inshore hagfish</name>
    <dbReference type="NCBI Taxonomy" id="7764"/>
    <lineage>
        <taxon>Eukaryota</taxon>
        <taxon>Metazoa</taxon>
        <taxon>Chordata</taxon>
        <taxon>Craniata</taxon>
        <taxon>Vertebrata</taxon>
        <taxon>Cyclostomata</taxon>
        <taxon>Myxini</taxon>
        <taxon>Myxiniformes</taxon>
        <taxon>Myxinidae</taxon>
        <taxon>Eptatretinae</taxon>
        <taxon>Eptatretus</taxon>
    </lineage>
</organism>
<keyword evidence="11 13" id="KW-0472">Membrane</keyword>
<evidence type="ECO:0000256" key="9">
    <source>
        <dbReference type="ARBA" id="ARBA00022989"/>
    </source>
</evidence>
<feature type="transmembrane region" description="Helical" evidence="13">
    <location>
        <begin position="428"/>
        <end position="449"/>
    </location>
</feature>
<dbReference type="InterPro" id="IPR003968">
    <property type="entry name" value="K_chnl_volt-dep_Kv"/>
</dbReference>
<evidence type="ECO:0000256" key="13">
    <source>
        <dbReference type="SAM" id="Phobius"/>
    </source>
</evidence>
<evidence type="ECO:0000256" key="2">
    <source>
        <dbReference type="ARBA" id="ARBA00022448"/>
    </source>
</evidence>
<evidence type="ECO:0000256" key="10">
    <source>
        <dbReference type="ARBA" id="ARBA00023065"/>
    </source>
</evidence>
<dbReference type="Ensembl" id="ENSEBUT00000024726.1">
    <property type="protein sequence ID" value="ENSEBUP00000024150.1"/>
    <property type="gene ID" value="ENSEBUG00000014877.1"/>
</dbReference>
<keyword evidence="5 13" id="KW-0812">Transmembrane</keyword>
<keyword evidence="9 13" id="KW-1133">Transmembrane helix</keyword>
<keyword evidence="12" id="KW-0407">Ion channel</keyword>
<keyword evidence="7" id="KW-0851">Voltage-gated channel</keyword>
<dbReference type="InterPro" id="IPR000210">
    <property type="entry name" value="BTB/POZ_dom"/>
</dbReference>
<keyword evidence="2" id="KW-0813">Transport</keyword>
<dbReference type="SUPFAM" id="SSF81324">
    <property type="entry name" value="Voltage-gated potassium channels"/>
    <property type="match status" value="1"/>
</dbReference>
<sequence>MSERITQQLVRDVTSPVSWSCSSSYTDQKLPIPRHPTYPFAMARGRAPRKQQNNGESATKVEEHITINVGGFRQRLAPDTLLRFPETRLGRLLGCHTEEAILELCDDYNLASREFYFDRHPGLFRHVLNFYRTGRLHVLEELCAFSFSQEIEYWGLPNVSVASCCSYRYLERLDELAEAACSNERSQETPQLVTKQPPQQQYRWCARQRQHIWELLENPGASLWAKAYMVVSLGVVLCSIITMCAHSMLNEKREHEELQERGGEEEDPILGLVEDLCIVWFTLELLARLLSAPNLRKFLLQPLNIIDGVSVLPFYVTLLLSGADLENLGRVVQILRLMRIFRILKLARHSTGLRSLGKTLTHSFHEVCLLMLFLSVGIFIFSVLIYSAESGEDEAGLISIPICWWWATITMTTVGYGDTHPVTASGKILATVCILCGILGVSLPITIIFNKFSKYYQEQQAMDLSNRCQPRPDTPAAVPPSPRFSHCPFEKLLPLHLANLGRAEGPYSCSDEEDSEIFQAEDSFSDCPLPGSPLL</sequence>
<dbReference type="InterPro" id="IPR005821">
    <property type="entry name" value="Ion_trans_dom"/>
</dbReference>
<dbReference type="Pfam" id="PF02214">
    <property type="entry name" value="BTB_2"/>
    <property type="match status" value="1"/>
</dbReference>
<dbReference type="InterPro" id="IPR011333">
    <property type="entry name" value="SKP1/BTB/POZ_sf"/>
</dbReference>
<dbReference type="Gene3D" id="1.20.120.350">
    <property type="entry name" value="Voltage-gated potassium channels. Chain C"/>
    <property type="match status" value="1"/>
</dbReference>
<keyword evidence="4" id="KW-0633">Potassium transport</keyword>
<proteinExistence type="predicted"/>